<evidence type="ECO:0000313" key="2">
    <source>
        <dbReference type="Proteomes" id="UP001500888"/>
    </source>
</evidence>
<proteinExistence type="predicted"/>
<reference evidence="2" key="1">
    <citation type="journal article" date="2019" name="Int. J. Syst. Evol. Microbiol.">
        <title>The Global Catalogue of Microorganisms (GCM) 10K type strain sequencing project: providing services to taxonomists for standard genome sequencing and annotation.</title>
        <authorList>
            <consortium name="The Broad Institute Genomics Platform"/>
            <consortium name="The Broad Institute Genome Sequencing Center for Infectious Disease"/>
            <person name="Wu L."/>
            <person name="Ma J."/>
        </authorList>
    </citation>
    <scope>NUCLEOTIDE SEQUENCE [LARGE SCALE GENOMIC DNA]</scope>
    <source>
        <strain evidence="2">JCM 16908</strain>
    </source>
</reference>
<evidence type="ECO:0000313" key="1">
    <source>
        <dbReference type="EMBL" id="GAA3832108.1"/>
    </source>
</evidence>
<dbReference type="Proteomes" id="UP001500888">
    <property type="component" value="Unassembled WGS sequence"/>
</dbReference>
<name>A0ABP7J188_9ACTN</name>
<comment type="caution">
    <text evidence="1">The sequence shown here is derived from an EMBL/GenBank/DDBJ whole genome shotgun (WGS) entry which is preliminary data.</text>
</comment>
<organism evidence="1 2">
    <name type="scientific">Sphaerisporangium flaviroseum</name>
    <dbReference type="NCBI Taxonomy" id="509199"/>
    <lineage>
        <taxon>Bacteria</taxon>
        <taxon>Bacillati</taxon>
        <taxon>Actinomycetota</taxon>
        <taxon>Actinomycetes</taxon>
        <taxon>Streptosporangiales</taxon>
        <taxon>Streptosporangiaceae</taxon>
        <taxon>Sphaerisporangium</taxon>
    </lineage>
</organism>
<evidence type="ECO:0008006" key="3">
    <source>
        <dbReference type="Google" id="ProtNLM"/>
    </source>
</evidence>
<accession>A0ABP7J188</accession>
<dbReference type="RefSeq" id="WP_344948104.1">
    <property type="nucleotide sequence ID" value="NZ_BAAAZR010000031.1"/>
</dbReference>
<protein>
    <recommendedName>
        <fullName evidence="3">DUF2470 domain-containing protein</fullName>
    </recommendedName>
</protein>
<sequence length="179" mass="20134">MRQHGDLRHLLVQVEDQHHRSVGWGCDTSRLFMIIHSSERHETTLPCRLVQHLGPWEWTVWVAGVAQAPGATGDLDHDLDLLADHSETIAHHLTESELVAVGLMREWAEVHDASDPHDTGEVHQRVLTAVSVDGTIYSLRRERSGKEVRAETIAADECPFAPALARVAERLRAHELHRP</sequence>
<keyword evidence="2" id="KW-1185">Reference proteome</keyword>
<gene>
    <name evidence="1" type="ORF">GCM10022226_61600</name>
</gene>
<dbReference type="EMBL" id="BAAAZR010000031">
    <property type="protein sequence ID" value="GAA3832108.1"/>
    <property type="molecule type" value="Genomic_DNA"/>
</dbReference>